<proteinExistence type="inferred from homology"/>
<dbReference type="InterPro" id="IPR012340">
    <property type="entry name" value="NA-bd_OB-fold"/>
</dbReference>
<keyword evidence="4" id="KW-0812">Transmembrane</keyword>
<keyword evidence="3" id="KW-0349">Heme</keyword>
<dbReference type="GO" id="GO:0020037">
    <property type="term" value="F:heme binding"/>
    <property type="evidence" value="ECO:0007669"/>
    <property type="project" value="InterPro"/>
</dbReference>
<evidence type="ECO:0000256" key="6">
    <source>
        <dbReference type="ARBA" id="ARBA00022748"/>
    </source>
</evidence>
<evidence type="ECO:0000256" key="2">
    <source>
        <dbReference type="ARBA" id="ARBA00022475"/>
    </source>
</evidence>
<dbReference type="PANTHER" id="PTHR34128:SF2">
    <property type="entry name" value="CYTOCHROME C-TYPE BIOGENESIS PROTEIN CCME HOMOLOG, MITOCHONDRIAL"/>
    <property type="match status" value="1"/>
</dbReference>
<dbReference type="InterPro" id="IPR004329">
    <property type="entry name" value="CcmE"/>
</dbReference>
<dbReference type="GO" id="GO:0005886">
    <property type="term" value="C:plasma membrane"/>
    <property type="evidence" value="ECO:0007669"/>
    <property type="project" value="UniProtKB-SubCell"/>
</dbReference>
<dbReference type="GO" id="GO:0017003">
    <property type="term" value="P:protein-heme linkage"/>
    <property type="evidence" value="ECO:0007669"/>
    <property type="project" value="InterPro"/>
</dbReference>
<dbReference type="GO" id="GO:0046872">
    <property type="term" value="F:metal ion binding"/>
    <property type="evidence" value="ECO:0007669"/>
    <property type="project" value="UniProtKB-KW"/>
</dbReference>
<dbReference type="FunFam" id="2.40.50.140:FF:000104">
    <property type="entry name" value="Cytochrome c-type biogenesis protein CcmE"/>
    <property type="match status" value="1"/>
</dbReference>
<evidence type="ECO:0000256" key="8">
    <source>
        <dbReference type="ARBA" id="ARBA00023004"/>
    </source>
</evidence>
<keyword evidence="7" id="KW-1133">Transmembrane helix</keyword>
<reference evidence="10" key="1">
    <citation type="submission" date="2019-06" db="EMBL/GenBank/DDBJ databases">
        <authorList>
            <person name="Murdoch R.W."/>
            <person name="Fathepure B."/>
        </authorList>
    </citation>
    <scope>NUCLEOTIDE SEQUENCE</scope>
</reference>
<evidence type="ECO:0000256" key="5">
    <source>
        <dbReference type="ARBA" id="ARBA00022723"/>
    </source>
</evidence>
<dbReference type="InterPro" id="IPR036127">
    <property type="entry name" value="CcmE-like_sf"/>
</dbReference>
<name>A0A5B8R678_9ZZZZ</name>
<keyword evidence="9" id="KW-0472">Membrane</keyword>
<dbReference type="GO" id="GO:0017004">
    <property type="term" value="P:cytochrome complex assembly"/>
    <property type="evidence" value="ECO:0007669"/>
    <property type="project" value="UniProtKB-KW"/>
</dbReference>
<organism evidence="10">
    <name type="scientific">uncultured organism</name>
    <dbReference type="NCBI Taxonomy" id="155900"/>
    <lineage>
        <taxon>unclassified sequences</taxon>
        <taxon>environmental samples</taxon>
    </lineage>
</organism>
<keyword evidence="8" id="KW-0408">Iron</keyword>
<gene>
    <name evidence="10" type="primary">ccmE</name>
    <name evidence="10" type="ORF">KBTEX_00453</name>
</gene>
<protein>
    <submittedName>
        <fullName evidence="10">Cytochrome c-type biogenesis protein CcmE</fullName>
    </submittedName>
</protein>
<accession>A0A5B8R678</accession>
<keyword evidence="5" id="KW-0479">Metal-binding</keyword>
<comment type="subcellular location">
    <subcellularLocation>
        <location evidence="1">Cell inner membrane</location>
    </subcellularLocation>
</comment>
<keyword evidence="6" id="KW-0201">Cytochrome c-type biogenesis</keyword>
<dbReference type="Pfam" id="PF03100">
    <property type="entry name" value="CcmE"/>
    <property type="match status" value="1"/>
</dbReference>
<dbReference type="Gene3D" id="2.40.50.140">
    <property type="entry name" value="Nucleic acid-binding proteins"/>
    <property type="match status" value="1"/>
</dbReference>
<dbReference type="EMBL" id="MN079080">
    <property type="protein sequence ID" value="QEA04150.1"/>
    <property type="molecule type" value="Genomic_DNA"/>
</dbReference>
<evidence type="ECO:0000313" key="10">
    <source>
        <dbReference type="EMBL" id="QEA04150.1"/>
    </source>
</evidence>
<dbReference type="HAMAP" id="MF_01959">
    <property type="entry name" value="CcmE"/>
    <property type="match status" value="1"/>
</dbReference>
<dbReference type="NCBIfam" id="NF009731">
    <property type="entry name" value="PRK13254.1-5"/>
    <property type="match status" value="1"/>
</dbReference>
<evidence type="ECO:0000256" key="7">
    <source>
        <dbReference type="ARBA" id="ARBA00022989"/>
    </source>
</evidence>
<dbReference type="AlphaFoldDB" id="A0A5B8R678"/>
<sequence>MKPARRNRLILVLLLVGGVGVAVALMLSAFRENMLYFYPPSQVVSGEAPTGYPFRMGGMVADGSVRHGEGVNVHFQVTDGGASVPVRYEGVLPDLFGEGQGVVVRGRLSADGTFTAEEVLAKHDENYMPPEVADAMKDGKAAQTVSEGGE</sequence>
<evidence type="ECO:0000256" key="3">
    <source>
        <dbReference type="ARBA" id="ARBA00022617"/>
    </source>
</evidence>
<dbReference type="NCBIfam" id="NF009729">
    <property type="entry name" value="PRK13254.1-3"/>
    <property type="match status" value="1"/>
</dbReference>
<evidence type="ECO:0000256" key="9">
    <source>
        <dbReference type="ARBA" id="ARBA00023136"/>
    </source>
</evidence>
<dbReference type="SUPFAM" id="SSF82093">
    <property type="entry name" value="Heme chaperone CcmE"/>
    <property type="match status" value="1"/>
</dbReference>
<evidence type="ECO:0000256" key="1">
    <source>
        <dbReference type="ARBA" id="ARBA00004533"/>
    </source>
</evidence>
<evidence type="ECO:0000256" key="4">
    <source>
        <dbReference type="ARBA" id="ARBA00022692"/>
    </source>
</evidence>
<dbReference type="NCBIfam" id="NF009727">
    <property type="entry name" value="PRK13254.1-1"/>
    <property type="match status" value="1"/>
</dbReference>
<dbReference type="PANTHER" id="PTHR34128">
    <property type="entry name" value="CYTOCHROME C-TYPE BIOGENESIS PROTEIN CCME HOMOLOG, MITOCHONDRIAL"/>
    <property type="match status" value="1"/>
</dbReference>
<keyword evidence="2" id="KW-1003">Cell membrane</keyword>